<evidence type="ECO:0000313" key="2">
    <source>
        <dbReference type="EMBL" id="ANF24722.1"/>
    </source>
</evidence>
<gene>
    <name evidence="2" type="ORF">PS273GM_05945</name>
</gene>
<dbReference type="PANTHER" id="PTHR38834:SF3">
    <property type="entry name" value="SOLUTE-BINDING PROTEIN FAMILY 3_N-TERMINAL DOMAIN-CONTAINING PROTEIN"/>
    <property type="match status" value="1"/>
</dbReference>
<dbReference type="EMBL" id="CP015641">
    <property type="protein sequence ID" value="ANF24722.1"/>
    <property type="molecule type" value="Genomic_DNA"/>
</dbReference>
<dbReference type="Gene3D" id="3.40.190.10">
    <property type="entry name" value="Periplasmic binding protein-like II"/>
    <property type="match status" value="2"/>
</dbReference>
<keyword evidence="1" id="KW-0732">Signal</keyword>
<reference evidence="2 3" key="1">
    <citation type="submission" date="2016-05" db="EMBL/GenBank/DDBJ databases">
        <title>Genome sequence of Pseudomonas stutzeri 273 and identification of the exopolysaccharide biosynthesis locus.</title>
        <authorList>
            <person name="Wu S."/>
            <person name="Sun C."/>
        </authorList>
    </citation>
    <scope>NUCLEOTIDE SEQUENCE [LARGE SCALE GENOMIC DNA]</scope>
    <source>
        <strain evidence="2 3">273</strain>
    </source>
</reference>
<sequence length="252" mass="27949">MRKLLAITLLFSSIIGAPLAHAELPQGYEVVLLTENFPPFNMADGGKNFAKEEHIQGISAVTVQEMFKRAGISYSMTLRFPWDRIYQTTLDSPNHGLFSTSMTDARRPLFKWVGPIAQYESVLLSAPGSTLKLTSLEQAKDYTIGAYKSSAVSQRVEALGLTPVNSLRDQENLQKLLSGKIDLWATSDPVWRYYAKQEGVGGLNTVLVFNSAPLYLALNKETPDEVVTRLQNALDEMKTEGYGTCVKHPELC</sequence>
<accession>A0A172WMP5</accession>
<name>A0A172WMP5_STUST</name>
<proteinExistence type="predicted"/>
<protein>
    <submittedName>
        <fullName evidence="2">Amino acid ABC transporter substrate-binding protein</fullName>
    </submittedName>
</protein>
<dbReference type="OrthoDB" id="8587856at2"/>
<evidence type="ECO:0000313" key="3">
    <source>
        <dbReference type="Proteomes" id="UP000077787"/>
    </source>
</evidence>
<dbReference type="SUPFAM" id="SSF53850">
    <property type="entry name" value="Periplasmic binding protein-like II"/>
    <property type="match status" value="1"/>
</dbReference>
<evidence type="ECO:0000256" key="1">
    <source>
        <dbReference type="SAM" id="SignalP"/>
    </source>
</evidence>
<feature type="signal peptide" evidence="1">
    <location>
        <begin position="1"/>
        <end position="22"/>
    </location>
</feature>
<organism evidence="2 3">
    <name type="scientific">Stutzerimonas stutzeri</name>
    <name type="common">Pseudomonas stutzeri</name>
    <dbReference type="NCBI Taxonomy" id="316"/>
    <lineage>
        <taxon>Bacteria</taxon>
        <taxon>Pseudomonadati</taxon>
        <taxon>Pseudomonadota</taxon>
        <taxon>Gammaproteobacteria</taxon>
        <taxon>Pseudomonadales</taxon>
        <taxon>Pseudomonadaceae</taxon>
        <taxon>Stutzerimonas</taxon>
    </lineage>
</organism>
<dbReference type="PANTHER" id="PTHR38834">
    <property type="entry name" value="PERIPLASMIC SUBSTRATE BINDING PROTEIN FAMILY 3"/>
    <property type="match status" value="1"/>
</dbReference>
<dbReference type="RefSeq" id="WP_064480917.1">
    <property type="nucleotide sequence ID" value="NZ_CP015641.1"/>
</dbReference>
<feature type="chain" id="PRO_5008002727" evidence="1">
    <location>
        <begin position="23"/>
        <end position="252"/>
    </location>
</feature>
<dbReference type="AlphaFoldDB" id="A0A172WMP5"/>
<dbReference type="Proteomes" id="UP000077787">
    <property type="component" value="Chromosome"/>
</dbReference>